<dbReference type="Proteomes" id="UP001359485">
    <property type="component" value="Unassembled WGS sequence"/>
</dbReference>
<comment type="caution">
    <text evidence="3">The sequence shown here is derived from an EMBL/GenBank/DDBJ whole genome shotgun (WGS) entry which is preliminary data.</text>
</comment>
<keyword evidence="4" id="KW-1185">Reference proteome</keyword>
<protein>
    <submittedName>
        <fullName evidence="3">Uncharacterized protein</fullName>
    </submittedName>
</protein>
<evidence type="ECO:0000313" key="4">
    <source>
        <dbReference type="Proteomes" id="UP001359485"/>
    </source>
</evidence>
<evidence type="ECO:0000256" key="2">
    <source>
        <dbReference type="SAM" id="SignalP"/>
    </source>
</evidence>
<name>A0ABR1BF03_POLSC</name>
<gene>
    <name evidence="3" type="ORF">RUM44_013053</name>
</gene>
<evidence type="ECO:0000313" key="3">
    <source>
        <dbReference type="EMBL" id="KAK6641344.1"/>
    </source>
</evidence>
<keyword evidence="2" id="KW-0732">Signal</keyword>
<accession>A0ABR1BF03</accession>
<proteinExistence type="predicted"/>
<feature type="region of interest" description="Disordered" evidence="1">
    <location>
        <begin position="67"/>
        <end position="87"/>
    </location>
</feature>
<feature type="signal peptide" evidence="2">
    <location>
        <begin position="1"/>
        <end position="25"/>
    </location>
</feature>
<reference evidence="3 4" key="1">
    <citation type="submission" date="2023-09" db="EMBL/GenBank/DDBJ databases">
        <title>Genomes of two closely related lineages of the louse Polyplax serrata with different host specificities.</title>
        <authorList>
            <person name="Martinu J."/>
            <person name="Tarabai H."/>
            <person name="Stefka J."/>
            <person name="Hypsa V."/>
        </authorList>
    </citation>
    <scope>NUCLEOTIDE SEQUENCE [LARGE SCALE GENOMIC DNA]</scope>
    <source>
        <strain evidence="3">98ZLc_SE</strain>
    </source>
</reference>
<feature type="chain" id="PRO_5046302909" evidence="2">
    <location>
        <begin position="26"/>
        <end position="153"/>
    </location>
</feature>
<dbReference type="EMBL" id="JAWJWF010000001">
    <property type="protein sequence ID" value="KAK6641344.1"/>
    <property type="molecule type" value="Genomic_DNA"/>
</dbReference>
<evidence type="ECO:0000256" key="1">
    <source>
        <dbReference type="SAM" id="MobiDB-lite"/>
    </source>
</evidence>
<organism evidence="3 4">
    <name type="scientific">Polyplax serrata</name>
    <name type="common">Common mouse louse</name>
    <dbReference type="NCBI Taxonomy" id="468196"/>
    <lineage>
        <taxon>Eukaryota</taxon>
        <taxon>Metazoa</taxon>
        <taxon>Ecdysozoa</taxon>
        <taxon>Arthropoda</taxon>
        <taxon>Hexapoda</taxon>
        <taxon>Insecta</taxon>
        <taxon>Pterygota</taxon>
        <taxon>Neoptera</taxon>
        <taxon>Paraneoptera</taxon>
        <taxon>Psocodea</taxon>
        <taxon>Troctomorpha</taxon>
        <taxon>Phthiraptera</taxon>
        <taxon>Anoplura</taxon>
        <taxon>Polyplacidae</taxon>
        <taxon>Polyplax</taxon>
    </lineage>
</organism>
<sequence>MERVGRTFNICVVGVLLCQVILTFASENSSELIKLDINDDFFDGDRYSNKNDSVVFTESTIFKIKKNTPKRGSDAPGSNVQSETAAQNGSNDQLASLLRLYDIELLEKAWSYGNIHLSDGCREHMGLFLRALNKFELWALKEKLSENIFLRDS</sequence>
<feature type="compositionally biased region" description="Polar residues" evidence="1">
    <location>
        <begin position="76"/>
        <end position="87"/>
    </location>
</feature>